<name>A0A7Z2NWL1_9SPHN</name>
<dbReference type="InterPro" id="IPR036046">
    <property type="entry name" value="Acylphosphatase-like_dom_sf"/>
</dbReference>
<dbReference type="Proteomes" id="UP000464468">
    <property type="component" value="Chromosome"/>
</dbReference>
<dbReference type="PROSITE" id="PS50925">
    <property type="entry name" value="BLUF"/>
    <property type="match status" value="1"/>
</dbReference>
<keyword evidence="3" id="KW-1185">Reference proteome</keyword>
<gene>
    <name evidence="2" type="ORF">GVO57_07720</name>
</gene>
<dbReference type="GO" id="GO:0009882">
    <property type="term" value="F:blue light photoreceptor activity"/>
    <property type="evidence" value="ECO:0007669"/>
    <property type="project" value="InterPro"/>
</dbReference>
<dbReference type="EMBL" id="CP047895">
    <property type="protein sequence ID" value="QHL90744.1"/>
    <property type="molecule type" value="Genomic_DNA"/>
</dbReference>
<reference evidence="2 3" key="1">
    <citation type="submission" date="2020-01" db="EMBL/GenBank/DDBJ databases">
        <title>Sphingomonas sp. C33 whole genome sequece.</title>
        <authorList>
            <person name="Park C."/>
        </authorList>
    </citation>
    <scope>NUCLEOTIDE SEQUENCE [LARGE SCALE GENOMIC DNA]</scope>
    <source>
        <strain evidence="2 3">C33</strain>
    </source>
</reference>
<protein>
    <submittedName>
        <fullName evidence="2">Blue light sensor protein</fullName>
    </submittedName>
</protein>
<evidence type="ECO:0000313" key="2">
    <source>
        <dbReference type="EMBL" id="QHL90744.1"/>
    </source>
</evidence>
<dbReference type="GO" id="GO:0071949">
    <property type="term" value="F:FAD binding"/>
    <property type="evidence" value="ECO:0007669"/>
    <property type="project" value="InterPro"/>
</dbReference>
<accession>A0A7Z2NWL1</accession>
<sequence length="145" mass="15823">MLETIIYVSRSQIALADARSEVANIVATASQANRLADISGALIYTGGHFAQVLEGASEQLEPLMSRILADRRHREVNILLRVPLGDRRFAQWAMAYSGPSHFVDRHIAPFTCLRRGGSACVLAADRILGIATRFIARQPPTPALS</sequence>
<evidence type="ECO:0000259" key="1">
    <source>
        <dbReference type="PROSITE" id="PS50925"/>
    </source>
</evidence>
<dbReference type="SUPFAM" id="SSF54975">
    <property type="entry name" value="Acylphosphatase/BLUF domain-like"/>
    <property type="match status" value="1"/>
</dbReference>
<dbReference type="AlphaFoldDB" id="A0A7Z2NWL1"/>
<dbReference type="Pfam" id="PF04940">
    <property type="entry name" value="BLUF"/>
    <property type="match status" value="1"/>
</dbReference>
<proteinExistence type="predicted"/>
<dbReference type="SMART" id="SM01034">
    <property type="entry name" value="BLUF"/>
    <property type="match status" value="1"/>
</dbReference>
<feature type="domain" description="BLUF" evidence="1">
    <location>
        <begin position="2"/>
        <end position="95"/>
    </location>
</feature>
<dbReference type="RefSeq" id="WP_160592671.1">
    <property type="nucleotide sequence ID" value="NZ_CP047895.1"/>
</dbReference>
<dbReference type="KEGG" id="schy:GVO57_07720"/>
<evidence type="ECO:0000313" key="3">
    <source>
        <dbReference type="Proteomes" id="UP000464468"/>
    </source>
</evidence>
<dbReference type="Gene3D" id="3.30.70.100">
    <property type="match status" value="1"/>
</dbReference>
<dbReference type="InterPro" id="IPR007024">
    <property type="entry name" value="BLUF_domain"/>
</dbReference>
<organism evidence="2 3">
    <name type="scientific">Sphingomonas changnyeongensis</name>
    <dbReference type="NCBI Taxonomy" id="2698679"/>
    <lineage>
        <taxon>Bacteria</taxon>
        <taxon>Pseudomonadati</taxon>
        <taxon>Pseudomonadota</taxon>
        <taxon>Alphaproteobacteria</taxon>
        <taxon>Sphingomonadales</taxon>
        <taxon>Sphingomonadaceae</taxon>
        <taxon>Sphingomonas</taxon>
    </lineage>
</organism>